<feature type="transmembrane region" description="Helical" evidence="2">
    <location>
        <begin position="370"/>
        <end position="390"/>
    </location>
</feature>
<keyword evidence="2" id="KW-1133">Transmembrane helix</keyword>
<feature type="region of interest" description="Disordered" evidence="1">
    <location>
        <begin position="296"/>
        <end position="315"/>
    </location>
</feature>
<comment type="caution">
    <text evidence="3">The sequence shown here is derived from an EMBL/GenBank/DDBJ whole genome shotgun (WGS) entry which is preliminary data.</text>
</comment>
<feature type="transmembrane region" description="Helical" evidence="2">
    <location>
        <begin position="166"/>
        <end position="184"/>
    </location>
</feature>
<evidence type="ECO:0000256" key="2">
    <source>
        <dbReference type="SAM" id="Phobius"/>
    </source>
</evidence>
<feature type="region of interest" description="Disordered" evidence="1">
    <location>
        <begin position="436"/>
        <end position="512"/>
    </location>
</feature>
<sequence>MSISTRKAPGTIYRTKVLKAVGQVVEPFSFRRRQGAVFSWSSALVGGSRSSATDTIVFGGRDASGQYLSEIWLLRAYNAILTESSQHWSGFGDGKLQTGANATGEGVTVGYMTDCAALLRQATPPGSSTTNPSSTSGSNPSQTNVPDSNNTPAPVSLYDTSTVHKALAPVSVALFFPAFVLYRLSLPAVTSRNIPSSRGSYLHLGWVVAVTALALGVAGLATAFTSLAYTASLVKRSPPQNLATAHGKAGLALFLGLYGLILLFIFISVFRRHSRERDDSRLRKTSNELGEKLGLYTHRGASPAPPSSEFPATIEEPQPRGDLDYALGQMSRREPSTPGTMVLEMRSNRALVNSPPPPDHPVMPRALDSFFHVLLHAFLIALSILSLIALKSRAPIAGFAVFLVWTVCFYLIIITLAWNGIPRESILTVLHRLRTPPAHPGSSQPSAGLDGVPFPAEGHGPYQHQPMYRTAHDSDYPTSISHGGQTVEGDGDDEDDEARQRRMEEEMSRRDVSIVTVPRRKLFLTNPEPH</sequence>
<feature type="compositionally biased region" description="Basic and acidic residues" evidence="1">
    <location>
        <begin position="498"/>
        <end position="512"/>
    </location>
</feature>
<evidence type="ECO:0000313" key="4">
    <source>
        <dbReference type="Proteomes" id="UP000309038"/>
    </source>
</evidence>
<organism evidence="3 4">
    <name type="scientific">Hermanssonia centrifuga</name>
    <dbReference type="NCBI Taxonomy" id="98765"/>
    <lineage>
        <taxon>Eukaryota</taxon>
        <taxon>Fungi</taxon>
        <taxon>Dikarya</taxon>
        <taxon>Basidiomycota</taxon>
        <taxon>Agaricomycotina</taxon>
        <taxon>Agaricomycetes</taxon>
        <taxon>Polyporales</taxon>
        <taxon>Meruliaceae</taxon>
        <taxon>Hermanssonia</taxon>
    </lineage>
</organism>
<keyword evidence="4" id="KW-1185">Reference proteome</keyword>
<evidence type="ECO:0000256" key="1">
    <source>
        <dbReference type="SAM" id="MobiDB-lite"/>
    </source>
</evidence>
<accession>A0A4S4KJF8</accession>
<feature type="compositionally biased region" description="Polar residues" evidence="1">
    <location>
        <begin position="142"/>
        <end position="153"/>
    </location>
</feature>
<keyword evidence="2" id="KW-0472">Membrane</keyword>
<reference evidence="3 4" key="1">
    <citation type="submission" date="2019-02" db="EMBL/GenBank/DDBJ databases">
        <title>Genome sequencing of the rare red list fungi Phlebia centrifuga.</title>
        <authorList>
            <person name="Buettner E."/>
            <person name="Kellner H."/>
        </authorList>
    </citation>
    <scope>NUCLEOTIDE SEQUENCE [LARGE SCALE GENOMIC DNA]</scope>
    <source>
        <strain evidence="3 4">DSM 108282</strain>
    </source>
</reference>
<evidence type="ECO:0000313" key="3">
    <source>
        <dbReference type="EMBL" id="THG97807.1"/>
    </source>
</evidence>
<feature type="transmembrane region" description="Helical" evidence="2">
    <location>
        <begin position="249"/>
        <end position="270"/>
    </location>
</feature>
<name>A0A4S4KJF8_9APHY</name>
<keyword evidence="2" id="KW-0812">Transmembrane</keyword>
<proteinExistence type="predicted"/>
<dbReference type="EMBL" id="SGPJ01000148">
    <property type="protein sequence ID" value="THG97807.1"/>
    <property type="molecule type" value="Genomic_DNA"/>
</dbReference>
<dbReference type="AlphaFoldDB" id="A0A4S4KJF8"/>
<feature type="compositionally biased region" description="Low complexity" evidence="1">
    <location>
        <begin position="123"/>
        <end position="141"/>
    </location>
</feature>
<feature type="region of interest" description="Disordered" evidence="1">
    <location>
        <begin position="122"/>
        <end position="153"/>
    </location>
</feature>
<gene>
    <name evidence="3" type="ORF">EW026_g4267</name>
</gene>
<protein>
    <submittedName>
        <fullName evidence="3">Uncharacterized protein</fullName>
    </submittedName>
</protein>
<dbReference type="Proteomes" id="UP000309038">
    <property type="component" value="Unassembled WGS sequence"/>
</dbReference>
<feature type="transmembrane region" description="Helical" evidence="2">
    <location>
        <begin position="396"/>
        <end position="418"/>
    </location>
</feature>
<feature type="transmembrane region" description="Helical" evidence="2">
    <location>
        <begin position="204"/>
        <end position="229"/>
    </location>
</feature>